<keyword evidence="2" id="KW-0472">Membrane</keyword>
<feature type="compositionally biased region" description="Pro residues" evidence="1">
    <location>
        <begin position="292"/>
        <end position="310"/>
    </location>
</feature>
<keyword evidence="2" id="KW-0812">Transmembrane</keyword>
<reference evidence="5 6" key="1">
    <citation type="submission" date="2021-05" db="EMBL/GenBank/DDBJ databases">
        <title>Description of Cellulomonas sp. DKR-3 sp. nov.</title>
        <authorList>
            <person name="Dahal R.H."/>
            <person name="Chaudhary D.K."/>
        </authorList>
    </citation>
    <scope>NUCLEOTIDE SEQUENCE [LARGE SCALE GENOMIC DNA]</scope>
    <source>
        <strain evidence="5 6">DKR-3</strain>
    </source>
</reference>
<dbReference type="PANTHER" id="PTHR48125">
    <property type="entry name" value="LP07818P1"/>
    <property type="match status" value="1"/>
</dbReference>
<evidence type="ECO:0000313" key="5">
    <source>
        <dbReference type="EMBL" id="MBT0994403.1"/>
    </source>
</evidence>
<evidence type="ECO:0000259" key="3">
    <source>
        <dbReference type="Pfam" id="PF04024"/>
    </source>
</evidence>
<sequence>MTESQPTPPPDEPAPGSTAGGAPPVDAPAPASPPPGRDQHGFFGAVRRLGVQRTDDRWVAGVCSGVADRFGVDPLVVRGILAVTLLLGGAGAVAYGIAWALLPERRDGRIHLEETIAGRFDVAIVGAAALVVLGASRGSDAWGGGWGPGPHWVAHILDAIGGLLWFGFIASLVVVTVLVITRSQRDRGPRPPAPTSPYGPPYGPPPGRTPSGRAPSGQPPYGQPPYGQPPYGQAPYGQPSYGSADARPSSQPTDAATPSAPPTRPAPASPYAHSAWTHHGSTAHARARAPYPSGPPTPVAPPRPPVPPRPAKPRRRGPGAASLGVVVALALLTLAGLLAASRTGAFDGPVLLTTLGVTAVLAGLGIVVAGLRGRSSGSLGFLAIVALVVALPAGAVGDSGWVHDEGTRWGTSTVTVSSRAAAGEGLQVGAGETTFDLTDVPLTSSTLTVPVSVGAGRVTVVVPQDAAVAADVRVGLGSVTWDVDGSSEQVGGAGIEHQTFQDQASTDGTAQLSLDISVGLGDVTVTREDA</sequence>
<keyword evidence="2" id="KW-1133">Transmembrane helix</keyword>
<feature type="transmembrane region" description="Helical" evidence="2">
    <location>
        <begin position="319"/>
        <end position="338"/>
    </location>
</feature>
<evidence type="ECO:0000256" key="1">
    <source>
        <dbReference type="SAM" id="MobiDB-lite"/>
    </source>
</evidence>
<dbReference type="EMBL" id="JAHBOH010000001">
    <property type="protein sequence ID" value="MBT0994403.1"/>
    <property type="molecule type" value="Genomic_DNA"/>
</dbReference>
<dbReference type="Pfam" id="PF04024">
    <property type="entry name" value="PspC"/>
    <property type="match status" value="1"/>
</dbReference>
<dbReference type="Proteomes" id="UP000722125">
    <property type="component" value="Unassembled WGS sequence"/>
</dbReference>
<comment type="caution">
    <text evidence="5">The sequence shown here is derived from an EMBL/GenBank/DDBJ whole genome shotgun (WGS) entry which is preliminary data.</text>
</comment>
<feature type="transmembrane region" description="Helical" evidence="2">
    <location>
        <begin position="378"/>
        <end position="397"/>
    </location>
</feature>
<feature type="transmembrane region" description="Helical" evidence="2">
    <location>
        <begin position="159"/>
        <end position="180"/>
    </location>
</feature>
<name>A0ABS5TZ26_9CELL</name>
<dbReference type="InterPro" id="IPR024425">
    <property type="entry name" value="LiaF-like_C"/>
</dbReference>
<evidence type="ECO:0000259" key="4">
    <source>
        <dbReference type="Pfam" id="PF09922"/>
    </source>
</evidence>
<feature type="transmembrane region" description="Helical" evidence="2">
    <location>
        <begin position="350"/>
        <end position="371"/>
    </location>
</feature>
<gene>
    <name evidence="5" type="ORF">KIN34_08905</name>
</gene>
<feature type="region of interest" description="Disordered" evidence="1">
    <location>
        <begin position="183"/>
        <end position="319"/>
    </location>
</feature>
<dbReference type="RefSeq" id="WP_214349415.1">
    <property type="nucleotide sequence ID" value="NZ_JAHBOH010000001.1"/>
</dbReference>
<feature type="compositionally biased region" description="Pro residues" evidence="1">
    <location>
        <begin position="25"/>
        <end position="36"/>
    </location>
</feature>
<feature type="domain" description="Cell wall-active antibiotics response LiaF-like C-terminal" evidence="4">
    <location>
        <begin position="426"/>
        <end position="525"/>
    </location>
</feature>
<evidence type="ECO:0000256" key="2">
    <source>
        <dbReference type="SAM" id="Phobius"/>
    </source>
</evidence>
<dbReference type="PANTHER" id="PTHR48125:SF10">
    <property type="entry name" value="OS12G0136300 PROTEIN"/>
    <property type="match status" value="1"/>
</dbReference>
<feature type="compositionally biased region" description="Low complexity" evidence="1">
    <location>
        <begin position="229"/>
        <end position="258"/>
    </location>
</feature>
<feature type="transmembrane region" description="Helical" evidence="2">
    <location>
        <begin position="122"/>
        <end position="139"/>
    </location>
</feature>
<feature type="compositionally biased region" description="Pro residues" evidence="1">
    <location>
        <begin position="1"/>
        <end position="13"/>
    </location>
</feature>
<organism evidence="5 6">
    <name type="scientific">Cellulomonas fulva</name>
    <dbReference type="NCBI Taxonomy" id="2835530"/>
    <lineage>
        <taxon>Bacteria</taxon>
        <taxon>Bacillati</taxon>
        <taxon>Actinomycetota</taxon>
        <taxon>Actinomycetes</taxon>
        <taxon>Micrococcales</taxon>
        <taxon>Cellulomonadaceae</taxon>
        <taxon>Cellulomonas</taxon>
    </lineage>
</organism>
<feature type="compositionally biased region" description="Pro residues" evidence="1">
    <location>
        <begin position="259"/>
        <end position="268"/>
    </location>
</feature>
<feature type="domain" description="Phage shock protein PspC N-terminal" evidence="3">
    <location>
        <begin position="53"/>
        <end position="104"/>
    </location>
</feature>
<feature type="compositionally biased region" description="Pro residues" evidence="1">
    <location>
        <begin position="190"/>
        <end position="208"/>
    </location>
</feature>
<keyword evidence="6" id="KW-1185">Reference proteome</keyword>
<evidence type="ECO:0000313" key="6">
    <source>
        <dbReference type="Proteomes" id="UP000722125"/>
    </source>
</evidence>
<proteinExistence type="predicted"/>
<protein>
    <submittedName>
        <fullName evidence="5">PspC domain-containing protein</fullName>
    </submittedName>
</protein>
<feature type="region of interest" description="Disordered" evidence="1">
    <location>
        <begin position="1"/>
        <end position="40"/>
    </location>
</feature>
<feature type="compositionally biased region" description="Low complexity" evidence="1">
    <location>
        <begin position="14"/>
        <end position="24"/>
    </location>
</feature>
<feature type="compositionally biased region" description="Pro residues" evidence="1">
    <location>
        <begin position="217"/>
        <end position="228"/>
    </location>
</feature>
<dbReference type="Pfam" id="PF09922">
    <property type="entry name" value="LiaF-like_C"/>
    <property type="match status" value="1"/>
</dbReference>
<accession>A0ABS5TZ26</accession>
<feature type="transmembrane region" description="Helical" evidence="2">
    <location>
        <begin position="80"/>
        <end position="102"/>
    </location>
</feature>
<dbReference type="InterPro" id="IPR007168">
    <property type="entry name" value="Phageshock_PspC_N"/>
</dbReference>